<keyword evidence="3" id="KW-1185">Reference proteome</keyword>
<name>A0A8H7TJ71_9HELO</name>
<accession>A0A8H7TJ71</accession>
<dbReference type="OrthoDB" id="27483at2759"/>
<dbReference type="AlphaFoldDB" id="A0A8H7TJ71"/>
<evidence type="ECO:0000313" key="3">
    <source>
        <dbReference type="Proteomes" id="UP000664132"/>
    </source>
</evidence>
<feature type="compositionally biased region" description="Basic and acidic residues" evidence="1">
    <location>
        <begin position="41"/>
        <end position="54"/>
    </location>
</feature>
<feature type="compositionally biased region" description="Polar residues" evidence="1">
    <location>
        <begin position="132"/>
        <end position="142"/>
    </location>
</feature>
<feature type="region of interest" description="Disordered" evidence="1">
    <location>
        <begin position="97"/>
        <end position="143"/>
    </location>
</feature>
<organism evidence="2 3">
    <name type="scientific">Cadophora malorum</name>
    <dbReference type="NCBI Taxonomy" id="108018"/>
    <lineage>
        <taxon>Eukaryota</taxon>
        <taxon>Fungi</taxon>
        <taxon>Dikarya</taxon>
        <taxon>Ascomycota</taxon>
        <taxon>Pezizomycotina</taxon>
        <taxon>Leotiomycetes</taxon>
        <taxon>Helotiales</taxon>
        <taxon>Ploettnerulaceae</taxon>
        <taxon>Cadophora</taxon>
    </lineage>
</organism>
<protein>
    <submittedName>
        <fullName evidence="2">Uncharacterized protein</fullName>
    </submittedName>
</protein>
<comment type="caution">
    <text evidence="2">The sequence shown here is derived from an EMBL/GenBank/DDBJ whole genome shotgun (WGS) entry which is preliminary data.</text>
</comment>
<feature type="compositionally biased region" description="Basic and acidic residues" evidence="1">
    <location>
        <begin position="117"/>
        <end position="126"/>
    </location>
</feature>
<proteinExistence type="predicted"/>
<gene>
    <name evidence="2" type="ORF">IFR04_006688</name>
</gene>
<evidence type="ECO:0000313" key="2">
    <source>
        <dbReference type="EMBL" id="KAG4420212.1"/>
    </source>
</evidence>
<evidence type="ECO:0000256" key="1">
    <source>
        <dbReference type="SAM" id="MobiDB-lite"/>
    </source>
</evidence>
<dbReference type="PANTHER" id="PTHR33099">
    <property type="entry name" value="FE2OG DIOXYGENASE DOMAIN-CONTAINING PROTEIN"/>
    <property type="match status" value="1"/>
</dbReference>
<dbReference type="Proteomes" id="UP000664132">
    <property type="component" value="Unassembled WGS sequence"/>
</dbReference>
<reference evidence="2" key="1">
    <citation type="submission" date="2021-02" db="EMBL/GenBank/DDBJ databases">
        <title>Genome sequence Cadophora malorum strain M34.</title>
        <authorList>
            <person name="Stefanovic E."/>
            <person name="Vu D."/>
            <person name="Scully C."/>
            <person name="Dijksterhuis J."/>
            <person name="Roader J."/>
            <person name="Houbraken J."/>
        </authorList>
    </citation>
    <scope>NUCLEOTIDE SEQUENCE</scope>
    <source>
        <strain evidence="2">M34</strain>
    </source>
</reference>
<dbReference type="PANTHER" id="PTHR33099:SF7">
    <property type="entry name" value="MYND-TYPE DOMAIN-CONTAINING PROTEIN"/>
    <property type="match status" value="1"/>
</dbReference>
<feature type="region of interest" description="Disordered" evidence="1">
    <location>
        <begin position="35"/>
        <end position="57"/>
    </location>
</feature>
<sequence length="525" mass="58701">MSLTKAPAANMRITSIRSSPTMILYLNHFGDEFGDGYEDDDSKRVPDRRRERGPMKSLAQLAQDSLIESLSKAVDSNQGTAQYCCGGSIPAIGPHLAEKESKVEEKGNLQESIDASEEVKDQKPEGEGNGQAGQNSSLTPSVTIRWDDPVDHYLTRRVTLPSEDPMIPTMPVEYHHLTKACGGEGLDQSKFTVDFHPQDYGILDAVSQILLPGWENKFLRRFPEHRGVQVGSCRLHVSKVGAASQIPTESSDRLLGKLVICLPSFFEGGELTVLNGGHESTFAWIPSTLEWIASTQDCDFEFDKVTKGTQILLVYDLLVTQRIGDGELSGIDPKLLPLYEGVRDMLTKPGFMATGGTLGYYWVDMVVYAVFKSLGLEVQVRPILDNGDIQEIDARKYERYGYYHGYEFDKWMEERCCCPRFKVGKAFHELCIGGYTSPLDEDYDMGFEDNLACHWPMNKVSGVIWLNKPDSGGKKPRELAVVMEEDRDEMCYCLDCRNSHYFEGINSLVGILVTVPKVADRDLDL</sequence>
<feature type="compositionally biased region" description="Basic and acidic residues" evidence="1">
    <location>
        <begin position="97"/>
        <end position="108"/>
    </location>
</feature>
<dbReference type="EMBL" id="JAFJYH010000089">
    <property type="protein sequence ID" value="KAG4420212.1"/>
    <property type="molecule type" value="Genomic_DNA"/>
</dbReference>